<dbReference type="OrthoDB" id="693495at2759"/>
<evidence type="ECO:0000259" key="2">
    <source>
        <dbReference type="Pfam" id="PF07762"/>
    </source>
</evidence>
<dbReference type="InterPro" id="IPR011676">
    <property type="entry name" value="DUF1618"/>
</dbReference>
<comment type="caution">
    <text evidence="3">The sequence shown here is derived from an EMBL/GenBank/DDBJ whole genome shotgun (WGS) entry which is preliminary data.</text>
</comment>
<proteinExistence type="predicted"/>
<evidence type="ECO:0000256" key="1">
    <source>
        <dbReference type="SAM" id="MobiDB-lite"/>
    </source>
</evidence>
<evidence type="ECO:0000313" key="3">
    <source>
        <dbReference type="EMBL" id="TVU26174.1"/>
    </source>
</evidence>
<dbReference type="PANTHER" id="PTHR33074:SF124">
    <property type="entry name" value="DUF1618 DOMAIN-CONTAINING PROTEIN"/>
    <property type="match status" value="1"/>
</dbReference>
<dbReference type="Gramene" id="TVU26174">
    <property type="protein sequence ID" value="TVU26174"/>
    <property type="gene ID" value="EJB05_28710"/>
</dbReference>
<dbReference type="PANTHER" id="PTHR33074">
    <property type="entry name" value="EXPRESSED PROTEIN-RELATED"/>
    <property type="match status" value="1"/>
</dbReference>
<sequence length="503" mass="55917">MQALRAEMATLRQAGGLVISVSLSLAAPPEGSRVCVQLPSGVHASYAIVLAAHGDSVLILAAGIRYKTNEHFVYNAGDAAADPPLPPSLSLLPQYGLIKEQGDKRTYLDSESTGILRRGDDELVVAELNMRREVAELVVLRSGDGEWSVIKRPPIRRCMGGDGENIVLSSWRNDTVIPFGDALCWVDLRQGLLFSDVFSQSPQLRYLPLPVDPYFGRERCRNVCITAGGTAMKFVNIYPRCCCGRASDANCAHSRQACTVRTWTLRMDDMVWVMDGMIDATQLWPLHGYNGVIPRVKLECPVVSMEEPHVVSFEVCEEHHIGRGDKTVWMVMVDIRRKSLRSVFRYPKGRWYIDRQLLRPSRVSEYFNRSRPSNDGPNPAQPHPTPPSLTTESGLGINEKQTKSNTESVQSSSKSSQAPMLISKAASPEAMILAALKEIPGLARDDTLKAYRILTHDDSGRRFRSLMALPMDLRMDYLLMEIKASEACSNRALKTHMMVVCTI</sequence>
<feature type="compositionally biased region" description="Low complexity" evidence="1">
    <location>
        <begin position="404"/>
        <end position="416"/>
    </location>
</feature>
<feature type="region of interest" description="Disordered" evidence="1">
    <location>
        <begin position="367"/>
        <end position="420"/>
    </location>
</feature>
<accession>A0A5J9US18</accession>
<dbReference type="Proteomes" id="UP000324897">
    <property type="component" value="Chromosome 2"/>
</dbReference>
<gene>
    <name evidence="3" type="ORF">EJB05_28710</name>
</gene>
<dbReference type="AlphaFoldDB" id="A0A5J9US18"/>
<dbReference type="EMBL" id="RWGY01000013">
    <property type="protein sequence ID" value="TVU26174.1"/>
    <property type="molecule type" value="Genomic_DNA"/>
</dbReference>
<feature type="domain" description="DUF1618" evidence="2">
    <location>
        <begin position="185"/>
        <end position="311"/>
    </location>
</feature>
<name>A0A5J9US18_9POAL</name>
<organism evidence="3 4">
    <name type="scientific">Eragrostis curvula</name>
    <name type="common">weeping love grass</name>
    <dbReference type="NCBI Taxonomy" id="38414"/>
    <lineage>
        <taxon>Eukaryota</taxon>
        <taxon>Viridiplantae</taxon>
        <taxon>Streptophyta</taxon>
        <taxon>Embryophyta</taxon>
        <taxon>Tracheophyta</taxon>
        <taxon>Spermatophyta</taxon>
        <taxon>Magnoliopsida</taxon>
        <taxon>Liliopsida</taxon>
        <taxon>Poales</taxon>
        <taxon>Poaceae</taxon>
        <taxon>PACMAD clade</taxon>
        <taxon>Chloridoideae</taxon>
        <taxon>Eragrostideae</taxon>
        <taxon>Eragrostidinae</taxon>
        <taxon>Eragrostis</taxon>
    </lineage>
</organism>
<dbReference type="Pfam" id="PF07762">
    <property type="entry name" value="DUF1618"/>
    <property type="match status" value="1"/>
</dbReference>
<evidence type="ECO:0000313" key="4">
    <source>
        <dbReference type="Proteomes" id="UP000324897"/>
    </source>
</evidence>
<feature type="non-terminal residue" evidence="3">
    <location>
        <position position="1"/>
    </location>
</feature>
<protein>
    <recommendedName>
        <fullName evidence="2">DUF1618 domain-containing protein</fullName>
    </recommendedName>
</protein>
<keyword evidence="4" id="KW-1185">Reference proteome</keyword>
<reference evidence="3 4" key="1">
    <citation type="journal article" date="2019" name="Sci. Rep.">
        <title>A high-quality genome of Eragrostis curvula grass provides insights into Poaceae evolution and supports new strategies to enhance forage quality.</title>
        <authorList>
            <person name="Carballo J."/>
            <person name="Santos B.A.C.M."/>
            <person name="Zappacosta D."/>
            <person name="Garbus I."/>
            <person name="Selva J.P."/>
            <person name="Gallo C.A."/>
            <person name="Diaz A."/>
            <person name="Albertini E."/>
            <person name="Caccamo M."/>
            <person name="Echenique V."/>
        </authorList>
    </citation>
    <scope>NUCLEOTIDE SEQUENCE [LARGE SCALE GENOMIC DNA]</scope>
    <source>
        <strain evidence="4">cv. Victoria</strain>
        <tissue evidence="3">Leaf</tissue>
    </source>
</reference>